<organism evidence="13 14">
    <name type="scientific">Phaeoacremonium minimum (strain UCR-PA7)</name>
    <name type="common">Esca disease fungus</name>
    <name type="synonym">Togninia minima</name>
    <dbReference type="NCBI Taxonomy" id="1286976"/>
    <lineage>
        <taxon>Eukaryota</taxon>
        <taxon>Fungi</taxon>
        <taxon>Dikarya</taxon>
        <taxon>Ascomycota</taxon>
        <taxon>Pezizomycotina</taxon>
        <taxon>Sordariomycetes</taxon>
        <taxon>Sordariomycetidae</taxon>
        <taxon>Togniniales</taxon>
        <taxon>Togniniaceae</taxon>
        <taxon>Phaeoacremonium</taxon>
    </lineage>
</organism>
<evidence type="ECO:0000256" key="4">
    <source>
        <dbReference type="ARBA" id="ARBA00022553"/>
    </source>
</evidence>
<evidence type="ECO:0000313" key="14">
    <source>
        <dbReference type="Proteomes" id="UP000014074"/>
    </source>
</evidence>
<keyword evidence="5 11" id="KW-0479">Metal-binding</keyword>
<dbReference type="InterPro" id="IPR047109">
    <property type="entry name" value="CAD-like"/>
</dbReference>
<comment type="cofactor">
    <cofactor evidence="1 11">
        <name>Zn(2+)</name>
        <dbReference type="ChEBI" id="CHEBI:29105"/>
    </cofactor>
</comment>
<evidence type="ECO:0000256" key="3">
    <source>
        <dbReference type="ARBA" id="ARBA00011738"/>
    </source>
</evidence>
<evidence type="ECO:0000256" key="5">
    <source>
        <dbReference type="ARBA" id="ARBA00022723"/>
    </source>
</evidence>
<evidence type="ECO:0000256" key="7">
    <source>
        <dbReference type="ARBA" id="ARBA00022857"/>
    </source>
</evidence>
<dbReference type="InterPro" id="IPR011032">
    <property type="entry name" value="GroES-like_sf"/>
</dbReference>
<dbReference type="SUPFAM" id="SSF50129">
    <property type="entry name" value="GroES-like"/>
    <property type="match status" value="1"/>
</dbReference>
<evidence type="ECO:0000256" key="2">
    <source>
        <dbReference type="ARBA" id="ARBA00008072"/>
    </source>
</evidence>
<evidence type="ECO:0000256" key="1">
    <source>
        <dbReference type="ARBA" id="ARBA00001947"/>
    </source>
</evidence>
<dbReference type="InterPro" id="IPR013149">
    <property type="entry name" value="ADH-like_C"/>
</dbReference>
<protein>
    <recommendedName>
        <fullName evidence="9">alcohol dehydrogenase (NADP(+))</fullName>
        <ecNumber evidence="9">1.1.1.2</ecNumber>
    </recommendedName>
</protein>
<proteinExistence type="inferred from homology"/>
<comment type="subunit">
    <text evidence="3">Homodimer.</text>
</comment>
<dbReference type="RefSeq" id="XP_007911939.1">
    <property type="nucleotide sequence ID" value="XM_007913748.1"/>
</dbReference>
<dbReference type="Pfam" id="PF08240">
    <property type="entry name" value="ADH_N"/>
    <property type="match status" value="1"/>
</dbReference>
<dbReference type="SUPFAM" id="SSF51735">
    <property type="entry name" value="NAD(P)-binding Rossmann-fold domains"/>
    <property type="match status" value="1"/>
</dbReference>
<dbReference type="GO" id="GO:0008106">
    <property type="term" value="F:alcohol dehydrogenase (NADP+) activity"/>
    <property type="evidence" value="ECO:0007669"/>
    <property type="project" value="UniProtKB-EC"/>
</dbReference>
<dbReference type="InterPro" id="IPR020843">
    <property type="entry name" value="ER"/>
</dbReference>
<keyword evidence="14" id="KW-1185">Reference proteome</keyword>
<dbReference type="InterPro" id="IPR036291">
    <property type="entry name" value="NAD(P)-bd_dom_sf"/>
</dbReference>
<feature type="domain" description="Enoyl reductase (ER)" evidence="12">
    <location>
        <begin position="23"/>
        <end position="372"/>
    </location>
</feature>
<dbReference type="GO" id="GO:0008270">
    <property type="term" value="F:zinc ion binding"/>
    <property type="evidence" value="ECO:0007669"/>
    <property type="project" value="InterPro"/>
</dbReference>
<evidence type="ECO:0000256" key="11">
    <source>
        <dbReference type="RuleBase" id="RU361277"/>
    </source>
</evidence>
<dbReference type="eggNOG" id="KOG0023">
    <property type="taxonomic scope" value="Eukaryota"/>
</dbReference>
<evidence type="ECO:0000256" key="8">
    <source>
        <dbReference type="ARBA" id="ARBA00023002"/>
    </source>
</evidence>
<dbReference type="GO" id="GO:0006066">
    <property type="term" value="P:alcohol metabolic process"/>
    <property type="evidence" value="ECO:0007669"/>
    <property type="project" value="UniProtKB-ARBA"/>
</dbReference>
<dbReference type="Gene3D" id="3.40.50.720">
    <property type="entry name" value="NAD(P)-binding Rossmann-like Domain"/>
    <property type="match status" value="1"/>
</dbReference>
<accession>R8BVB3</accession>
<dbReference type="Proteomes" id="UP000014074">
    <property type="component" value="Unassembled WGS sequence"/>
</dbReference>
<evidence type="ECO:0000259" key="12">
    <source>
        <dbReference type="SMART" id="SM00829"/>
    </source>
</evidence>
<keyword evidence="6 11" id="KW-0862">Zinc</keyword>
<dbReference type="KEGG" id="tmn:UCRPA7_1161"/>
<comment type="similarity">
    <text evidence="2 11">Belongs to the zinc-containing alcohol dehydrogenase family.</text>
</comment>
<dbReference type="Gene3D" id="3.90.180.10">
    <property type="entry name" value="Medium-chain alcohol dehydrogenases, catalytic domain"/>
    <property type="match status" value="1"/>
</dbReference>
<evidence type="ECO:0000256" key="10">
    <source>
        <dbReference type="ARBA" id="ARBA00050997"/>
    </source>
</evidence>
<evidence type="ECO:0000313" key="13">
    <source>
        <dbReference type="EMBL" id="EOO03288.1"/>
    </source>
</evidence>
<reference evidence="14" key="1">
    <citation type="journal article" date="2013" name="Genome Announc.">
        <title>Draft genome sequence of the ascomycete Phaeoacremonium aleophilum strain UCR-PA7, a causal agent of the esca disease complex in grapevines.</title>
        <authorList>
            <person name="Blanco-Ulate B."/>
            <person name="Rolshausen P."/>
            <person name="Cantu D."/>
        </authorList>
    </citation>
    <scope>NUCLEOTIDE SEQUENCE [LARGE SCALE GENOMIC DNA]</scope>
    <source>
        <strain evidence="14">UCR-PA7</strain>
    </source>
</reference>
<dbReference type="EMBL" id="KB932835">
    <property type="protein sequence ID" value="EOO03288.1"/>
    <property type="molecule type" value="Genomic_DNA"/>
</dbReference>
<gene>
    <name evidence="13" type="ORF">UCRPA7_1161</name>
</gene>
<dbReference type="Pfam" id="PF00107">
    <property type="entry name" value="ADH_zinc_N"/>
    <property type="match status" value="1"/>
</dbReference>
<sequence>MASSTEEYKFEGWLGHDKQSVEGKMAWGDFEPKAWEETDVDIKITHSGICGTDLHMLRSGWGPTPYPVCVGHEIVGVAVRVGNQVSHIKTGDRVGVGAQGDSCQCRKDLNGEDCSGCDACATSAENYCPRMVQTYGGFHFNGDKSMGGFGRYYRGPAHFAVPIPDGVPSEIAAPMLCGGVTVYSPLVHFGGGGKTGEGALKGKAIGIVGVGGLGHFAVLFAKALGAEKVIGISRRGNKREDALKLGCDDYIATSEDHDWTKKHFRSLDLIISTVSSSQVPLGDYLSLLRRDGILCQVGNPDDGVYNVPAPALILNRVRMTGSCIGSPSELREMLALAEKKNIRPWIVKRPMSEANQAIVDLEAGKARYRYVLEN</sequence>
<dbReference type="FunFam" id="3.40.50.720:FF:000158">
    <property type="entry name" value="Zinc-binding alcohol dehydrogenase"/>
    <property type="match status" value="1"/>
</dbReference>
<dbReference type="PANTHER" id="PTHR42683">
    <property type="entry name" value="ALDEHYDE REDUCTASE"/>
    <property type="match status" value="1"/>
</dbReference>
<dbReference type="SMART" id="SM00829">
    <property type="entry name" value="PKS_ER"/>
    <property type="match status" value="1"/>
</dbReference>
<keyword evidence="8" id="KW-0560">Oxidoreductase</keyword>
<name>R8BVB3_PHAM7</name>
<evidence type="ECO:0000256" key="6">
    <source>
        <dbReference type="ARBA" id="ARBA00022833"/>
    </source>
</evidence>
<dbReference type="CDD" id="cd05283">
    <property type="entry name" value="CAD1"/>
    <property type="match status" value="1"/>
</dbReference>
<dbReference type="GeneID" id="19321285"/>
<dbReference type="InterPro" id="IPR002328">
    <property type="entry name" value="ADH_Zn_CS"/>
</dbReference>
<dbReference type="InterPro" id="IPR013154">
    <property type="entry name" value="ADH-like_N"/>
</dbReference>
<dbReference type="HOGENOM" id="CLU_026673_20_2_1"/>
<keyword evidence="4" id="KW-0597">Phosphoprotein</keyword>
<evidence type="ECO:0000256" key="9">
    <source>
        <dbReference type="ARBA" id="ARBA00024074"/>
    </source>
</evidence>
<comment type="catalytic activity">
    <reaction evidence="10">
        <text>a primary alcohol + NADP(+) = an aldehyde + NADPH + H(+)</text>
        <dbReference type="Rhea" id="RHEA:15937"/>
        <dbReference type="ChEBI" id="CHEBI:15378"/>
        <dbReference type="ChEBI" id="CHEBI:15734"/>
        <dbReference type="ChEBI" id="CHEBI:17478"/>
        <dbReference type="ChEBI" id="CHEBI:57783"/>
        <dbReference type="ChEBI" id="CHEBI:58349"/>
        <dbReference type="EC" id="1.1.1.2"/>
    </reaction>
    <physiologicalReaction direction="left-to-right" evidence="10">
        <dbReference type="Rhea" id="RHEA:15938"/>
    </physiologicalReaction>
    <physiologicalReaction direction="right-to-left" evidence="10">
        <dbReference type="Rhea" id="RHEA:15939"/>
    </physiologicalReaction>
</comment>
<keyword evidence="7" id="KW-0521">NADP</keyword>
<dbReference type="OrthoDB" id="1879366at2759"/>
<dbReference type="PROSITE" id="PS00059">
    <property type="entry name" value="ADH_ZINC"/>
    <property type="match status" value="1"/>
</dbReference>
<dbReference type="EC" id="1.1.1.2" evidence="9"/>
<dbReference type="AlphaFoldDB" id="R8BVB3"/>